<keyword evidence="4" id="KW-1133">Transmembrane helix</keyword>
<dbReference type="EMBL" id="KN837161">
    <property type="protein sequence ID" value="KIJ38375.1"/>
    <property type="molecule type" value="Genomic_DNA"/>
</dbReference>
<dbReference type="Proteomes" id="UP000054279">
    <property type="component" value="Unassembled WGS sequence"/>
</dbReference>
<dbReference type="PROSITE" id="PS50294">
    <property type="entry name" value="WD_REPEATS_REGION"/>
    <property type="match status" value="7"/>
</dbReference>
<dbReference type="PRINTS" id="PR00320">
    <property type="entry name" value="GPROTEINBRPT"/>
</dbReference>
<dbReference type="InterPro" id="IPR020472">
    <property type="entry name" value="WD40_PAC1"/>
</dbReference>
<feature type="transmembrane region" description="Helical" evidence="4">
    <location>
        <begin position="997"/>
        <end position="1017"/>
    </location>
</feature>
<evidence type="ECO:0000256" key="4">
    <source>
        <dbReference type="SAM" id="Phobius"/>
    </source>
</evidence>
<evidence type="ECO:0000313" key="7">
    <source>
        <dbReference type="EMBL" id="KIJ38375.1"/>
    </source>
</evidence>
<accession>A0A0C9VKU6</accession>
<dbReference type="OrthoDB" id="163438at2759"/>
<proteinExistence type="predicted"/>
<dbReference type="HOGENOM" id="CLU_000288_6_3_1"/>
<sequence>MWYARFRLQFLLCLTEFQESSDRLKGLIKGIEADNLPKDCMNGTRQHIFDIVDKWCYDKKSKSNLLWISGSPGAGKSAIASSLVSRIGHGNCARFFFKRDSAYYRDPSNVWKTIAYRLAIINKDIGVYLDKFLETNPSYLDNNQRSKDFDTLIVKAFNSISQETQSQAPIVIIDALDECDISEEQKDFLTSLANWGKLSNFKIIVTSRRQQDIQDAIGDCSYHLHIPTGQAVDATSTQDIYIFLNNSFQQLKVDLGNFPHAINQLAQYSAGLFIWAKLAISYISAGIVTKRLETVLMNMGQLGQFKDNNLNLDRLYAQILYSIFEDCTQEEKTQYEIVLGSLVFARAPLSINMLEVIFDNQESKISSEAISIALGKFSPLLLSLDLDDRDAPLYLCHLSLQDFFQEDTQEMIYSRTQAGTNIIGMKRYQSLVHICLGLLRYMNKELHFNMGGLKSSYYANKDIIGLSQRLDKLISKPLRFSCQWWHEHLPENMDISCNEDLLEEASKFLKNKLLYWLEVMSLIEQLPAAAGAMQYAEDIFKARFNIILNGNNSVLRHICQDASYFIFNFKKAIGTSTPHIYLSALPMAPPISLLKQEYIEDFQRTLRRVDKKGKGWKRELQVLEQGSVVWRFGFSPDGKHIVCGSDETIRIWDAKTGEAVGEPLQGHKGTVRAVAFSPDGKHIVSGSGDETIRIWDTKTGEAVGKPLQGHKGTVWAVAFSPGGEHIVSSSHDQTIRIWDAKTGEAVGEPLQGHKGAVAAVAFSPDGKHIVSGSDDETIQIWDAKTGKAVGEPLQGHNGTVEAVAFSPDGKHIVSGSGDETIQIWDAKTGEAVGEPLQGHKGTVWAVAFSPDGKHIHIVSGSGDQTIRIWDAKTGEAVGEPLQGHNGTVVAVAFSPDGKHIVSGSDDETIRIWDAMTGEAVGEPLQGHKGRVKAVAFSPDGKHIVSSSDDDTIQSLDAMTGAAGDLHKEYQVVEFSPNQNHISSTSEYYPMLSEMRSLCAFILIFILIYFLLTPALYYF</sequence>
<dbReference type="CDD" id="cd00200">
    <property type="entry name" value="WD40"/>
    <property type="match status" value="1"/>
</dbReference>
<dbReference type="Gene3D" id="3.40.50.300">
    <property type="entry name" value="P-loop containing nucleotide triphosphate hydrolases"/>
    <property type="match status" value="1"/>
</dbReference>
<gene>
    <name evidence="7" type="ORF">M422DRAFT_176672</name>
</gene>
<dbReference type="SMART" id="SM00320">
    <property type="entry name" value="WD40"/>
    <property type="match status" value="8"/>
</dbReference>
<dbReference type="PANTHER" id="PTHR22847">
    <property type="entry name" value="WD40 REPEAT PROTEIN"/>
    <property type="match status" value="1"/>
</dbReference>
<organism evidence="7 8">
    <name type="scientific">Sphaerobolus stellatus (strain SS14)</name>
    <dbReference type="NCBI Taxonomy" id="990650"/>
    <lineage>
        <taxon>Eukaryota</taxon>
        <taxon>Fungi</taxon>
        <taxon>Dikarya</taxon>
        <taxon>Basidiomycota</taxon>
        <taxon>Agaricomycotina</taxon>
        <taxon>Agaricomycetes</taxon>
        <taxon>Phallomycetidae</taxon>
        <taxon>Geastrales</taxon>
        <taxon>Sphaerobolaceae</taxon>
        <taxon>Sphaerobolus</taxon>
    </lineage>
</organism>
<dbReference type="Gene3D" id="2.130.10.10">
    <property type="entry name" value="YVTN repeat-like/Quinoprotein amine dehydrogenase"/>
    <property type="match status" value="4"/>
</dbReference>
<keyword evidence="4" id="KW-0472">Membrane</keyword>
<dbReference type="Pfam" id="PF23414">
    <property type="entry name" value="Beta-prop_EML_2"/>
    <property type="match status" value="1"/>
</dbReference>
<dbReference type="SUPFAM" id="SSF50998">
    <property type="entry name" value="Quinoprotein alcohol dehydrogenase-like"/>
    <property type="match status" value="1"/>
</dbReference>
<dbReference type="Pfam" id="PF24883">
    <property type="entry name" value="NPHP3_N"/>
    <property type="match status" value="1"/>
</dbReference>
<evidence type="ECO:0008006" key="9">
    <source>
        <dbReference type="Google" id="ProtNLM"/>
    </source>
</evidence>
<feature type="repeat" description="WD" evidence="3">
    <location>
        <begin position="664"/>
        <end position="705"/>
    </location>
</feature>
<dbReference type="InterPro" id="IPR056884">
    <property type="entry name" value="NPHP3-like_N"/>
</dbReference>
<dbReference type="Pfam" id="PF00400">
    <property type="entry name" value="WD40"/>
    <property type="match status" value="4"/>
</dbReference>
<reference evidence="7 8" key="1">
    <citation type="submission" date="2014-06" db="EMBL/GenBank/DDBJ databases">
        <title>Evolutionary Origins and Diversification of the Mycorrhizal Mutualists.</title>
        <authorList>
            <consortium name="DOE Joint Genome Institute"/>
            <consortium name="Mycorrhizal Genomics Consortium"/>
            <person name="Kohler A."/>
            <person name="Kuo A."/>
            <person name="Nagy L.G."/>
            <person name="Floudas D."/>
            <person name="Copeland A."/>
            <person name="Barry K.W."/>
            <person name="Cichocki N."/>
            <person name="Veneault-Fourrey C."/>
            <person name="LaButti K."/>
            <person name="Lindquist E.A."/>
            <person name="Lipzen A."/>
            <person name="Lundell T."/>
            <person name="Morin E."/>
            <person name="Murat C."/>
            <person name="Riley R."/>
            <person name="Ohm R."/>
            <person name="Sun H."/>
            <person name="Tunlid A."/>
            <person name="Henrissat B."/>
            <person name="Grigoriev I.V."/>
            <person name="Hibbett D.S."/>
            <person name="Martin F."/>
        </authorList>
    </citation>
    <scope>NUCLEOTIDE SEQUENCE [LARGE SCALE GENOMIC DNA]</scope>
    <source>
        <strain evidence="7 8">SS14</strain>
    </source>
</reference>
<evidence type="ECO:0000259" key="6">
    <source>
        <dbReference type="Pfam" id="PF24883"/>
    </source>
</evidence>
<feature type="repeat" description="WD" evidence="3">
    <location>
        <begin position="881"/>
        <end position="922"/>
    </location>
</feature>
<dbReference type="InterPro" id="IPR011047">
    <property type="entry name" value="Quinoprotein_ADH-like_sf"/>
</dbReference>
<dbReference type="InterPro" id="IPR019775">
    <property type="entry name" value="WD40_repeat_CS"/>
</dbReference>
<dbReference type="PANTHER" id="PTHR22847:SF637">
    <property type="entry name" value="WD REPEAT DOMAIN 5B"/>
    <property type="match status" value="1"/>
</dbReference>
<evidence type="ECO:0000259" key="5">
    <source>
        <dbReference type="Pfam" id="PF23414"/>
    </source>
</evidence>
<evidence type="ECO:0000313" key="8">
    <source>
        <dbReference type="Proteomes" id="UP000054279"/>
    </source>
</evidence>
<name>A0A0C9VKU6_SPHS4</name>
<dbReference type="InterPro" id="IPR055442">
    <property type="entry name" value="Beta-prop_EML-like_2nd"/>
</dbReference>
<feature type="domain" description="Nephrocystin 3-like N-terminal" evidence="6">
    <location>
        <begin position="52"/>
        <end position="208"/>
    </location>
</feature>
<keyword evidence="1 3" id="KW-0853">WD repeat</keyword>
<dbReference type="GO" id="GO:1990234">
    <property type="term" value="C:transferase complex"/>
    <property type="evidence" value="ECO:0007669"/>
    <property type="project" value="UniProtKB-ARBA"/>
</dbReference>
<evidence type="ECO:0000256" key="1">
    <source>
        <dbReference type="ARBA" id="ARBA00022574"/>
    </source>
</evidence>
<keyword evidence="2" id="KW-0677">Repeat</keyword>
<evidence type="ECO:0000256" key="3">
    <source>
        <dbReference type="PROSITE-ProRule" id="PRU00221"/>
    </source>
</evidence>
<keyword evidence="4" id="KW-0812">Transmembrane</keyword>
<feature type="repeat" description="WD" evidence="3">
    <location>
        <begin position="707"/>
        <end position="748"/>
    </location>
</feature>
<feature type="repeat" description="WD" evidence="3">
    <location>
        <begin position="750"/>
        <end position="791"/>
    </location>
</feature>
<dbReference type="InterPro" id="IPR027417">
    <property type="entry name" value="P-loop_NTPase"/>
</dbReference>
<feature type="repeat" description="WD" evidence="3">
    <location>
        <begin position="836"/>
        <end position="879"/>
    </location>
</feature>
<dbReference type="SUPFAM" id="SSF52540">
    <property type="entry name" value="P-loop containing nucleoside triphosphate hydrolases"/>
    <property type="match status" value="1"/>
</dbReference>
<evidence type="ECO:0000256" key="2">
    <source>
        <dbReference type="ARBA" id="ARBA00022737"/>
    </source>
</evidence>
<dbReference type="PROSITE" id="PS50082">
    <property type="entry name" value="WD_REPEATS_2"/>
    <property type="match status" value="7"/>
</dbReference>
<protein>
    <recommendedName>
        <fullName evidence="9">NACHT domain-containing protein</fullName>
    </recommendedName>
</protein>
<feature type="domain" description="EML-like second beta-propeller" evidence="5">
    <location>
        <begin position="714"/>
        <end position="876"/>
    </location>
</feature>
<dbReference type="InterPro" id="IPR001680">
    <property type="entry name" value="WD40_rpt"/>
</dbReference>
<keyword evidence="8" id="KW-1185">Reference proteome</keyword>
<feature type="repeat" description="WD" evidence="3">
    <location>
        <begin position="793"/>
        <end position="834"/>
    </location>
</feature>
<feature type="repeat" description="WD" evidence="3">
    <location>
        <begin position="924"/>
        <end position="956"/>
    </location>
</feature>
<dbReference type="AlphaFoldDB" id="A0A0C9VKU6"/>
<dbReference type="PROSITE" id="PS00678">
    <property type="entry name" value="WD_REPEATS_1"/>
    <property type="match status" value="6"/>
</dbReference>
<dbReference type="InterPro" id="IPR015943">
    <property type="entry name" value="WD40/YVTN_repeat-like_dom_sf"/>
</dbReference>